<dbReference type="Pfam" id="PF06945">
    <property type="entry name" value="DUF1289"/>
    <property type="match status" value="1"/>
</dbReference>
<dbReference type="EMBL" id="JAGIYZ010000024">
    <property type="protein sequence ID" value="MBP0466219.1"/>
    <property type="molecule type" value="Genomic_DNA"/>
</dbReference>
<protein>
    <submittedName>
        <fullName evidence="2">DUF1289 domain-containing protein</fullName>
    </submittedName>
</protein>
<dbReference type="InterPro" id="IPR010710">
    <property type="entry name" value="DUF1289"/>
</dbReference>
<evidence type="ECO:0000313" key="3">
    <source>
        <dbReference type="Proteomes" id="UP000680815"/>
    </source>
</evidence>
<keyword evidence="3" id="KW-1185">Reference proteome</keyword>
<evidence type="ECO:0000313" key="2">
    <source>
        <dbReference type="EMBL" id="MBP0466219.1"/>
    </source>
</evidence>
<sequence>MCRNVMTPSDERQAGGRSVASPCRGTCSYDAAAGLCRDCGRLAHEIGEWPSATAERRREISAAAALRLAPGGGP</sequence>
<name>A0ABS4AXX3_9PROT</name>
<dbReference type="Proteomes" id="UP000680815">
    <property type="component" value="Unassembled WGS sequence"/>
</dbReference>
<evidence type="ECO:0000256" key="1">
    <source>
        <dbReference type="SAM" id="MobiDB-lite"/>
    </source>
</evidence>
<proteinExistence type="predicted"/>
<feature type="region of interest" description="Disordered" evidence="1">
    <location>
        <begin position="1"/>
        <end position="21"/>
    </location>
</feature>
<accession>A0ABS4AXX3</accession>
<comment type="caution">
    <text evidence="2">The sequence shown here is derived from an EMBL/GenBank/DDBJ whole genome shotgun (WGS) entry which is preliminary data.</text>
</comment>
<organism evidence="2 3">
    <name type="scientific">Roseomonas nitratireducens</name>
    <dbReference type="NCBI Taxonomy" id="2820810"/>
    <lineage>
        <taxon>Bacteria</taxon>
        <taxon>Pseudomonadati</taxon>
        <taxon>Pseudomonadota</taxon>
        <taxon>Alphaproteobacteria</taxon>
        <taxon>Acetobacterales</taxon>
        <taxon>Roseomonadaceae</taxon>
        <taxon>Roseomonas</taxon>
    </lineage>
</organism>
<gene>
    <name evidence="2" type="ORF">J5Y09_19995</name>
</gene>
<reference evidence="2 3" key="1">
    <citation type="submission" date="2021-03" db="EMBL/GenBank/DDBJ databases">
        <authorList>
            <person name="So Y."/>
        </authorList>
    </citation>
    <scope>NUCLEOTIDE SEQUENCE [LARGE SCALE GENOMIC DNA]</scope>
    <source>
        <strain evidence="2 3">PWR1</strain>
    </source>
</reference>